<name>A0A8S9N7E2_BRACR</name>
<evidence type="ECO:0000313" key="2">
    <source>
        <dbReference type="EMBL" id="KAF3488630.1"/>
    </source>
</evidence>
<comment type="caution">
    <text evidence="2">The sequence shown here is derived from an EMBL/GenBank/DDBJ whole genome shotgun (WGS) entry which is preliminary data.</text>
</comment>
<dbReference type="Proteomes" id="UP000712600">
    <property type="component" value="Unassembled WGS sequence"/>
</dbReference>
<evidence type="ECO:0000256" key="1">
    <source>
        <dbReference type="SAM" id="MobiDB-lite"/>
    </source>
</evidence>
<feature type="region of interest" description="Disordered" evidence="1">
    <location>
        <begin position="141"/>
        <end position="161"/>
    </location>
</feature>
<protein>
    <submittedName>
        <fullName evidence="2">Uncharacterized protein</fullName>
    </submittedName>
</protein>
<organism evidence="2 3">
    <name type="scientific">Brassica cretica</name>
    <name type="common">Mustard</name>
    <dbReference type="NCBI Taxonomy" id="69181"/>
    <lineage>
        <taxon>Eukaryota</taxon>
        <taxon>Viridiplantae</taxon>
        <taxon>Streptophyta</taxon>
        <taxon>Embryophyta</taxon>
        <taxon>Tracheophyta</taxon>
        <taxon>Spermatophyta</taxon>
        <taxon>Magnoliopsida</taxon>
        <taxon>eudicotyledons</taxon>
        <taxon>Gunneridae</taxon>
        <taxon>Pentapetalae</taxon>
        <taxon>rosids</taxon>
        <taxon>malvids</taxon>
        <taxon>Brassicales</taxon>
        <taxon>Brassicaceae</taxon>
        <taxon>Brassiceae</taxon>
        <taxon>Brassica</taxon>
    </lineage>
</organism>
<accession>A0A8S9N7E2</accession>
<reference evidence="2" key="1">
    <citation type="submission" date="2019-12" db="EMBL/GenBank/DDBJ databases">
        <title>Genome sequencing and annotation of Brassica cretica.</title>
        <authorList>
            <person name="Studholme D.J."/>
            <person name="Sarris P."/>
        </authorList>
    </citation>
    <scope>NUCLEOTIDE SEQUENCE</scope>
    <source>
        <strain evidence="2">PFS-109/04</strain>
        <tissue evidence="2">Leaf</tissue>
    </source>
</reference>
<sequence>MIVIEFPVLTNTEHMLLQPVRGSLSDASGFSVSVFLDVLGRLFEMETCMFFFFEFLDVLSYSTYCSAQIRATFYPKFENEKTDQEIPSITYTGDNSILSDAPESSLMLSVDSSQECEPTDLTPAKRRGTVIDNLDETFDQNSVSRTPCSTRIKKEKTDKSG</sequence>
<dbReference type="EMBL" id="QGKX02002183">
    <property type="protein sequence ID" value="KAF3488630.1"/>
    <property type="molecule type" value="Genomic_DNA"/>
</dbReference>
<proteinExistence type="predicted"/>
<gene>
    <name evidence="2" type="ORF">F2Q69_00054279</name>
</gene>
<dbReference type="AlphaFoldDB" id="A0A8S9N7E2"/>
<evidence type="ECO:0000313" key="3">
    <source>
        <dbReference type="Proteomes" id="UP000712600"/>
    </source>
</evidence>